<keyword evidence="2" id="KW-1185">Reference proteome</keyword>
<accession>A0A200PZ79</accession>
<reference evidence="1 2" key="1">
    <citation type="journal article" date="2017" name="Mol. Plant">
        <title>The Genome of Medicinal Plant Macleaya cordata Provides New Insights into Benzylisoquinoline Alkaloids Metabolism.</title>
        <authorList>
            <person name="Liu X."/>
            <person name="Liu Y."/>
            <person name="Huang P."/>
            <person name="Ma Y."/>
            <person name="Qing Z."/>
            <person name="Tang Q."/>
            <person name="Cao H."/>
            <person name="Cheng P."/>
            <person name="Zheng Y."/>
            <person name="Yuan Z."/>
            <person name="Zhou Y."/>
            <person name="Liu J."/>
            <person name="Tang Z."/>
            <person name="Zhuo Y."/>
            <person name="Zhang Y."/>
            <person name="Yu L."/>
            <person name="Huang J."/>
            <person name="Yang P."/>
            <person name="Peng Q."/>
            <person name="Zhang J."/>
            <person name="Jiang W."/>
            <person name="Zhang Z."/>
            <person name="Lin K."/>
            <person name="Ro D.K."/>
            <person name="Chen X."/>
            <person name="Xiong X."/>
            <person name="Shang Y."/>
            <person name="Huang S."/>
            <person name="Zeng J."/>
        </authorList>
    </citation>
    <scope>NUCLEOTIDE SEQUENCE [LARGE SCALE GENOMIC DNA]</scope>
    <source>
        <strain evidence="2">cv. BLH2017</strain>
        <tissue evidence="1">Root</tissue>
    </source>
</reference>
<sequence>MNKNGGGDSGSSEVVVTACGGGVDGSEVHMARNRCAFKKDETLRTMMFSGEVFTREHVFRDVLCA</sequence>
<dbReference type="EMBL" id="MVGT01003676">
    <property type="protein sequence ID" value="OVA03497.1"/>
    <property type="molecule type" value="Genomic_DNA"/>
</dbReference>
<dbReference type="Proteomes" id="UP000195402">
    <property type="component" value="Unassembled WGS sequence"/>
</dbReference>
<evidence type="ECO:0000313" key="1">
    <source>
        <dbReference type="EMBL" id="OVA03497.1"/>
    </source>
</evidence>
<name>A0A200PZ79_MACCD</name>
<gene>
    <name evidence="1" type="ORF">BVC80_8325g9</name>
</gene>
<proteinExistence type="predicted"/>
<dbReference type="InParanoid" id="A0A200PZ79"/>
<protein>
    <submittedName>
        <fullName evidence="1">Uncharacterized protein</fullName>
    </submittedName>
</protein>
<dbReference type="AlphaFoldDB" id="A0A200PZ79"/>
<organism evidence="1 2">
    <name type="scientific">Macleaya cordata</name>
    <name type="common">Five-seeded plume-poppy</name>
    <name type="synonym">Bocconia cordata</name>
    <dbReference type="NCBI Taxonomy" id="56857"/>
    <lineage>
        <taxon>Eukaryota</taxon>
        <taxon>Viridiplantae</taxon>
        <taxon>Streptophyta</taxon>
        <taxon>Embryophyta</taxon>
        <taxon>Tracheophyta</taxon>
        <taxon>Spermatophyta</taxon>
        <taxon>Magnoliopsida</taxon>
        <taxon>Ranunculales</taxon>
        <taxon>Papaveraceae</taxon>
        <taxon>Papaveroideae</taxon>
        <taxon>Macleaya</taxon>
    </lineage>
</organism>
<comment type="caution">
    <text evidence="1">The sequence shown here is derived from an EMBL/GenBank/DDBJ whole genome shotgun (WGS) entry which is preliminary data.</text>
</comment>
<evidence type="ECO:0000313" key="2">
    <source>
        <dbReference type="Proteomes" id="UP000195402"/>
    </source>
</evidence>